<sequence>MPRRRQRSPVLALFVKTSTADRLGSRHPTPRKSGFCNIICWCFATAFDTWEGRGHQTHRLRMHNGRRSNRTFLRNVRQTLILTRASCAALA</sequence>
<protein>
    <submittedName>
        <fullName evidence="1">Uncharacterized protein</fullName>
    </submittedName>
</protein>
<dbReference type="EMBL" id="GIFC01004449">
    <property type="protein sequence ID" value="MXU86532.1"/>
    <property type="molecule type" value="Transcribed_RNA"/>
</dbReference>
<accession>A0A6B0U258</accession>
<name>A0A6B0U258_IXORI</name>
<evidence type="ECO:0000313" key="1">
    <source>
        <dbReference type="EMBL" id="MXU86532.1"/>
    </source>
</evidence>
<proteinExistence type="predicted"/>
<reference evidence="1" key="1">
    <citation type="submission" date="2019-12" db="EMBL/GenBank/DDBJ databases">
        <title>An insight into the sialome of adult female Ixodes ricinus ticks feeding for 6 days.</title>
        <authorList>
            <person name="Perner J."/>
            <person name="Ribeiro J.M.C."/>
        </authorList>
    </citation>
    <scope>NUCLEOTIDE SEQUENCE</scope>
    <source>
        <strain evidence="1">Semi-engorged</strain>
        <tissue evidence="1">Salivary glands</tissue>
    </source>
</reference>
<dbReference type="AlphaFoldDB" id="A0A6B0U258"/>
<organism evidence="1">
    <name type="scientific">Ixodes ricinus</name>
    <name type="common">Common tick</name>
    <name type="synonym">Acarus ricinus</name>
    <dbReference type="NCBI Taxonomy" id="34613"/>
    <lineage>
        <taxon>Eukaryota</taxon>
        <taxon>Metazoa</taxon>
        <taxon>Ecdysozoa</taxon>
        <taxon>Arthropoda</taxon>
        <taxon>Chelicerata</taxon>
        <taxon>Arachnida</taxon>
        <taxon>Acari</taxon>
        <taxon>Parasitiformes</taxon>
        <taxon>Ixodida</taxon>
        <taxon>Ixodoidea</taxon>
        <taxon>Ixodidae</taxon>
        <taxon>Ixodinae</taxon>
        <taxon>Ixodes</taxon>
    </lineage>
</organism>